<dbReference type="InterPro" id="IPR002816">
    <property type="entry name" value="TraB/PrgY/GumN_fam"/>
</dbReference>
<keyword evidence="6 13" id="KW-0479">Metal-binding</keyword>
<dbReference type="GO" id="GO:0006508">
    <property type="term" value="P:proteolysis"/>
    <property type="evidence" value="ECO:0007669"/>
    <property type="project" value="UniProtKB-KW"/>
</dbReference>
<evidence type="ECO:0000256" key="6">
    <source>
        <dbReference type="ARBA" id="ARBA00022723"/>
    </source>
</evidence>
<dbReference type="Proteomes" id="UP000271162">
    <property type="component" value="Unassembled WGS sequence"/>
</dbReference>
<dbReference type="PANTHER" id="PTHR31120">
    <property type="entry name" value="METALLOPROTEASE TIKI"/>
    <property type="match status" value="1"/>
</dbReference>
<sequence>MPFCIFSVLPRTNIRNWDRKRPEWLLFALYQLCEDFVNRPTSPMLDVFLANKAYQEEKQIRAIETAHEQCNPVASLSQEEVIEKILFYSNWYTTFSLDRHFGISHVFQSLKSGKYFGDSQRCHLHPAEVNSEGKKESRADAVNFV</sequence>
<dbReference type="GO" id="GO:0046872">
    <property type="term" value="F:metal ion binding"/>
    <property type="evidence" value="ECO:0007669"/>
    <property type="project" value="UniProtKB-UniRule"/>
</dbReference>
<evidence type="ECO:0000313" key="15">
    <source>
        <dbReference type="Proteomes" id="UP000271162"/>
    </source>
</evidence>
<proteinExistence type="inferred from homology"/>
<evidence type="ECO:0000256" key="12">
    <source>
        <dbReference type="ARBA" id="ARBA00023180"/>
    </source>
</evidence>
<comment type="cofactor">
    <cofactor evidence="13">
        <name>Mn(2+)</name>
        <dbReference type="ChEBI" id="CHEBI:29035"/>
    </cofactor>
    <cofactor evidence="13">
        <name>Co(2+)</name>
        <dbReference type="ChEBI" id="CHEBI:48828"/>
    </cofactor>
    <text evidence="13">Divalent metal cations. Mn(2+) or Co(2+).</text>
</comment>
<comment type="cofactor">
    <cofactor evidence="1">
        <name>Co(2+)</name>
        <dbReference type="ChEBI" id="CHEBI:48828"/>
    </cofactor>
</comment>
<evidence type="ECO:0000256" key="7">
    <source>
        <dbReference type="ARBA" id="ARBA00022729"/>
    </source>
</evidence>
<dbReference type="InterPro" id="IPR040230">
    <property type="entry name" value="TIKI1/2-like"/>
</dbReference>
<evidence type="ECO:0000256" key="9">
    <source>
        <dbReference type="ARBA" id="ARBA00022989"/>
    </source>
</evidence>
<evidence type="ECO:0000256" key="4">
    <source>
        <dbReference type="ARBA" id="ARBA00022670"/>
    </source>
</evidence>
<keyword evidence="15" id="KW-1185">Reference proteome</keyword>
<keyword evidence="10 13" id="KW-0482">Metalloprotease</keyword>
<accession>A0A0N4XLI0</accession>
<dbReference type="EC" id="3.4.-.-" evidence="13"/>
<keyword evidence="5" id="KW-0812">Transmembrane</keyword>
<dbReference type="GO" id="GO:0016055">
    <property type="term" value="P:Wnt signaling pathway"/>
    <property type="evidence" value="ECO:0007669"/>
    <property type="project" value="UniProtKB-KW"/>
</dbReference>
<evidence type="ECO:0000256" key="1">
    <source>
        <dbReference type="ARBA" id="ARBA00001941"/>
    </source>
</evidence>
<evidence type="ECO:0000256" key="8">
    <source>
        <dbReference type="ARBA" id="ARBA00022801"/>
    </source>
</evidence>
<evidence type="ECO:0000256" key="13">
    <source>
        <dbReference type="RuleBase" id="RU369069"/>
    </source>
</evidence>
<keyword evidence="4 13" id="KW-0645">Protease</keyword>
<protein>
    <recommendedName>
        <fullName evidence="13">Metalloprotease TIKI homolog</fullName>
        <ecNumber evidence="13">3.4.-.-</ecNumber>
    </recommendedName>
</protein>
<evidence type="ECO:0000256" key="11">
    <source>
        <dbReference type="ARBA" id="ARBA00023136"/>
    </source>
</evidence>
<dbReference type="Pfam" id="PF01963">
    <property type="entry name" value="TraB_PrgY_gumN"/>
    <property type="match status" value="1"/>
</dbReference>
<keyword evidence="8 13" id="KW-0378">Hydrolase</keyword>
<gene>
    <name evidence="14" type="ORF">NBR_LOCUS3383</name>
</gene>
<keyword evidence="12" id="KW-0325">Glycoprotein</keyword>
<evidence type="ECO:0000256" key="2">
    <source>
        <dbReference type="ARBA" id="ARBA00004479"/>
    </source>
</evidence>
<dbReference type="PANTHER" id="PTHR31120:SF6">
    <property type="entry name" value="METALLOPROTEASE TIKI HOMOLOG"/>
    <property type="match status" value="1"/>
</dbReference>
<organism evidence="16">
    <name type="scientific">Nippostrongylus brasiliensis</name>
    <name type="common">Rat hookworm</name>
    <dbReference type="NCBI Taxonomy" id="27835"/>
    <lineage>
        <taxon>Eukaryota</taxon>
        <taxon>Metazoa</taxon>
        <taxon>Ecdysozoa</taxon>
        <taxon>Nematoda</taxon>
        <taxon>Chromadorea</taxon>
        <taxon>Rhabditida</taxon>
        <taxon>Rhabditina</taxon>
        <taxon>Rhabditomorpha</taxon>
        <taxon>Strongyloidea</taxon>
        <taxon>Heligmosomidae</taxon>
        <taxon>Nippostrongylus</taxon>
    </lineage>
</organism>
<reference evidence="16" key="1">
    <citation type="submission" date="2017-02" db="UniProtKB">
        <authorList>
            <consortium name="WormBaseParasite"/>
        </authorList>
    </citation>
    <scope>IDENTIFICATION</scope>
</reference>
<keyword evidence="11" id="KW-0472">Membrane</keyword>
<evidence type="ECO:0000313" key="16">
    <source>
        <dbReference type="WBParaSite" id="NBR_0000338201-mRNA-1"/>
    </source>
</evidence>
<comment type="similarity">
    <text evidence="3 13">Belongs to the TIKI family.</text>
</comment>
<keyword evidence="13" id="KW-0879">Wnt signaling pathway</keyword>
<dbReference type="AlphaFoldDB" id="A0A0N4XLI0"/>
<dbReference type="GO" id="GO:0005886">
    <property type="term" value="C:plasma membrane"/>
    <property type="evidence" value="ECO:0007669"/>
    <property type="project" value="UniProtKB-SubCell"/>
</dbReference>
<keyword evidence="13" id="KW-1003">Cell membrane</keyword>
<keyword evidence="9" id="KW-1133">Transmembrane helix</keyword>
<evidence type="ECO:0000256" key="10">
    <source>
        <dbReference type="ARBA" id="ARBA00023049"/>
    </source>
</evidence>
<dbReference type="EMBL" id="UYSL01004997">
    <property type="protein sequence ID" value="VDL66972.1"/>
    <property type="molecule type" value="Genomic_DNA"/>
</dbReference>
<dbReference type="GO" id="GO:0004222">
    <property type="term" value="F:metalloendopeptidase activity"/>
    <property type="evidence" value="ECO:0007669"/>
    <property type="project" value="UniProtKB-UniRule"/>
</dbReference>
<reference evidence="14 15" key="2">
    <citation type="submission" date="2018-11" db="EMBL/GenBank/DDBJ databases">
        <authorList>
            <consortium name="Pathogen Informatics"/>
        </authorList>
    </citation>
    <scope>NUCLEOTIDE SEQUENCE [LARGE SCALE GENOMIC DNA]</scope>
</reference>
<name>A0A0N4XLI0_NIPBR</name>
<comment type="function">
    <text evidence="13">Metalloprotease that acts as a negative regulator of the Wnt signaling pathway.</text>
</comment>
<evidence type="ECO:0000256" key="3">
    <source>
        <dbReference type="ARBA" id="ARBA00008261"/>
    </source>
</evidence>
<evidence type="ECO:0000313" key="14">
    <source>
        <dbReference type="EMBL" id="VDL66972.1"/>
    </source>
</evidence>
<keyword evidence="7 13" id="KW-0732">Signal</keyword>
<comment type="subcellular location">
    <subcellularLocation>
        <location evidence="13">Cell membrane</location>
        <topology evidence="13">Single-pass type I membrane protein</topology>
    </subcellularLocation>
    <subcellularLocation>
        <location evidence="2">Membrane</location>
        <topology evidence="2">Single-pass type I membrane protein</topology>
    </subcellularLocation>
</comment>
<evidence type="ECO:0000256" key="5">
    <source>
        <dbReference type="ARBA" id="ARBA00022692"/>
    </source>
</evidence>
<dbReference type="WBParaSite" id="NBR_0000338201-mRNA-1">
    <property type="protein sequence ID" value="NBR_0000338201-mRNA-1"/>
    <property type="gene ID" value="NBR_0000338201"/>
</dbReference>
<dbReference type="GO" id="GO:0030178">
    <property type="term" value="P:negative regulation of Wnt signaling pathway"/>
    <property type="evidence" value="ECO:0007669"/>
    <property type="project" value="UniProtKB-UniRule"/>
</dbReference>